<keyword evidence="1" id="KW-1133">Transmembrane helix</keyword>
<gene>
    <name evidence="2" type="ORF">POI8812_02969</name>
</gene>
<evidence type="ECO:0000313" key="3">
    <source>
        <dbReference type="Proteomes" id="UP000244932"/>
    </source>
</evidence>
<evidence type="ECO:0000313" key="2">
    <source>
        <dbReference type="EMBL" id="SPF30629.1"/>
    </source>
</evidence>
<organism evidence="2 3">
    <name type="scientific">Pontivivens insulae</name>
    <dbReference type="NCBI Taxonomy" id="1639689"/>
    <lineage>
        <taxon>Bacteria</taxon>
        <taxon>Pseudomonadati</taxon>
        <taxon>Pseudomonadota</taxon>
        <taxon>Alphaproteobacteria</taxon>
        <taxon>Rhodobacterales</taxon>
        <taxon>Paracoccaceae</taxon>
        <taxon>Pontivivens</taxon>
    </lineage>
</organism>
<feature type="transmembrane region" description="Helical" evidence="1">
    <location>
        <begin position="29"/>
        <end position="51"/>
    </location>
</feature>
<dbReference type="AlphaFoldDB" id="A0A2R8AEH7"/>
<keyword evidence="3" id="KW-1185">Reference proteome</keyword>
<proteinExistence type="predicted"/>
<name>A0A2R8AEH7_9RHOB</name>
<keyword evidence="1" id="KW-0472">Membrane</keyword>
<accession>A0A2R8AEH7</accession>
<feature type="transmembrane region" description="Helical" evidence="1">
    <location>
        <begin position="57"/>
        <end position="76"/>
    </location>
</feature>
<evidence type="ECO:0000256" key="1">
    <source>
        <dbReference type="SAM" id="Phobius"/>
    </source>
</evidence>
<dbReference type="OrthoDB" id="8479738at2"/>
<sequence>MANTETNLAHSIPFFGWMLRDMKAGHKDAPYWFLAVMVLLWAVSCFVFGFAALVAGVLVLTPIVLIGYAAIIFAMVSPEKTAVFSDD</sequence>
<reference evidence="2 3" key="1">
    <citation type="submission" date="2018-03" db="EMBL/GenBank/DDBJ databases">
        <authorList>
            <person name="Keele B.F."/>
        </authorList>
    </citation>
    <scope>NUCLEOTIDE SEQUENCE [LARGE SCALE GENOMIC DNA]</scope>
    <source>
        <strain evidence="2 3">CeCT 8812</strain>
    </source>
</reference>
<keyword evidence="1" id="KW-0812">Transmembrane</keyword>
<protein>
    <submittedName>
        <fullName evidence="2">Uncharacterized protein</fullName>
    </submittedName>
</protein>
<dbReference type="EMBL" id="OMKW01000004">
    <property type="protein sequence ID" value="SPF30629.1"/>
    <property type="molecule type" value="Genomic_DNA"/>
</dbReference>
<dbReference type="RefSeq" id="WP_108783350.1">
    <property type="nucleotide sequence ID" value="NZ_OMKW01000004.1"/>
</dbReference>
<dbReference type="Proteomes" id="UP000244932">
    <property type="component" value="Unassembled WGS sequence"/>
</dbReference>